<dbReference type="SUPFAM" id="SSF47090">
    <property type="entry name" value="PGBD-like"/>
    <property type="match status" value="1"/>
</dbReference>
<evidence type="ECO:0000313" key="11">
    <source>
        <dbReference type="Proteomes" id="UP000321168"/>
    </source>
</evidence>
<evidence type="ECO:0000313" key="10">
    <source>
        <dbReference type="EMBL" id="TXC78800.1"/>
    </source>
</evidence>
<dbReference type="GO" id="GO:0016740">
    <property type="term" value="F:transferase activity"/>
    <property type="evidence" value="ECO:0007669"/>
    <property type="project" value="UniProtKB-KW"/>
</dbReference>
<dbReference type="UniPathway" id="UPA00219"/>
<organism evidence="10 11">
    <name type="scientific">Luteibaculum oceani</name>
    <dbReference type="NCBI Taxonomy" id="1294296"/>
    <lineage>
        <taxon>Bacteria</taxon>
        <taxon>Pseudomonadati</taxon>
        <taxon>Bacteroidota</taxon>
        <taxon>Flavobacteriia</taxon>
        <taxon>Flavobacteriales</taxon>
        <taxon>Luteibaculaceae</taxon>
        <taxon>Luteibaculum</taxon>
    </lineage>
</organism>
<dbReference type="GO" id="GO:0008360">
    <property type="term" value="P:regulation of cell shape"/>
    <property type="evidence" value="ECO:0007669"/>
    <property type="project" value="UniProtKB-UniRule"/>
</dbReference>
<proteinExistence type="inferred from homology"/>
<comment type="pathway">
    <text evidence="1 7">Cell wall biogenesis; peptidoglycan biosynthesis.</text>
</comment>
<dbReference type="InterPro" id="IPR052905">
    <property type="entry name" value="LD-transpeptidase_YkuD-like"/>
</dbReference>
<feature type="active site" description="Proton donor/acceptor" evidence="7">
    <location>
        <position position="438"/>
    </location>
</feature>
<dbReference type="Pfam" id="PF03734">
    <property type="entry name" value="YkuD"/>
    <property type="match status" value="1"/>
</dbReference>
<dbReference type="InterPro" id="IPR002477">
    <property type="entry name" value="Peptidoglycan-bd-like"/>
</dbReference>
<dbReference type="OrthoDB" id="9778545at2"/>
<feature type="domain" description="L,D-TPase catalytic" evidence="9">
    <location>
        <begin position="308"/>
        <end position="481"/>
    </location>
</feature>
<comment type="caution">
    <text evidence="10">The sequence shown here is derived from an EMBL/GenBank/DDBJ whole genome shotgun (WGS) entry which is preliminary data.</text>
</comment>
<dbReference type="Gene3D" id="2.40.440.10">
    <property type="entry name" value="L,D-transpeptidase catalytic domain-like"/>
    <property type="match status" value="1"/>
</dbReference>
<evidence type="ECO:0000256" key="4">
    <source>
        <dbReference type="ARBA" id="ARBA00022960"/>
    </source>
</evidence>
<dbReference type="InterPro" id="IPR005490">
    <property type="entry name" value="LD_TPept_cat_dom"/>
</dbReference>
<keyword evidence="8" id="KW-0732">Signal</keyword>
<dbReference type="RefSeq" id="WP_147014324.1">
    <property type="nucleotide sequence ID" value="NZ_VORB01000005.1"/>
</dbReference>
<dbReference type="PANTHER" id="PTHR41533">
    <property type="entry name" value="L,D-TRANSPEPTIDASE HI_1667-RELATED"/>
    <property type="match status" value="1"/>
</dbReference>
<dbReference type="GO" id="GO:0004180">
    <property type="term" value="F:carboxypeptidase activity"/>
    <property type="evidence" value="ECO:0007669"/>
    <property type="project" value="UniProtKB-ARBA"/>
</dbReference>
<evidence type="ECO:0000256" key="6">
    <source>
        <dbReference type="ARBA" id="ARBA00023316"/>
    </source>
</evidence>
<gene>
    <name evidence="10" type="ORF">FRX97_06200</name>
</gene>
<dbReference type="InterPro" id="IPR045380">
    <property type="entry name" value="LD_TPept_scaffold_dom"/>
</dbReference>
<evidence type="ECO:0000256" key="1">
    <source>
        <dbReference type="ARBA" id="ARBA00004752"/>
    </source>
</evidence>
<dbReference type="Pfam" id="PF20142">
    <property type="entry name" value="Scaffold"/>
    <property type="match status" value="1"/>
</dbReference>
<feature type="chain" id="PRO_5022685662" evidence="8">
    <location>
        <begin position="29"/>
        <end position="540"/>
    </location>
</feature>
<dbReference type="Gene3D" id="1.10.101.10">
    <property type="entry name" value="PGBD-like superfamily/PGBD"/>
    <property type="match status" value="1"/>
</dbReference>
<dbReference type="GO" id="GO:0009252">
    <property type="term" value="P:peptidoglycan biosynthetic process"/>
    <property type="evidence" value="ECO:0007669"/>
    <property type="project" value="UniProtKB-UniPathway"/>
</dbReference>
<reference evidence="10 11" key="1">
    <citation type="submission" date="2019-08" db="EMBL/GenBank/DDBJ databases">
        <title>Genome of Luteibaculum oceani JCM 18817.</title>
        <authorList>
            <person name="Bowman J.P."/>
        </authorList>
    </citation>
    <scope>NUCLEOTIDE SEQUENCE [LARGE SCALE GENOMIC DNA]</scope>
    <source>
        <strain evidence="10 11">JCM 18817</strain>
    </source>
</reference>
<evidence type="ECO:0000256" key="7">
    <source>
        <dbReference type="PROSITE-ProRule" id="PRU01373"/>
    </source>
</evidence>
<dbReference type="InterPro" id="IPR038063">
    <property type="entry name" value="Transpep_catalytic_dom"/>
</dbReference>
<accession>A0A5C6V1T2</accession>
<keyword evidence="11" id="KW-1185">Reference proteome</keyword>
<dbReference type="PROSITE" id="PS52029">
    <property type="entry name" value="LD_TPASE"/>
    <property type="match status" value="1"/>
</dbReference>
<dbReference type="GO" id="GO:0071555">
    <property type="term" value="P:cell wall organization"/>
    <property type="evidence" value="ECO:0007669"/>
    <property type="project" value="UniProtKB-UniRule"/>
</dbReference>
<dbReference type="Proteomes" id="UP000321168">
    <property type="component" value="Unassembled WGS sequence"/>
</dbReference>
<keyword evidence="6 7" id="KW-0961">Cell wall biogenesis/degradation</keyword>
<comment type="similarity">
    <text evidence="2">Belongs to the YkuD family.</text>
</comment>
<keyword evidence="3" id="KW-0808">Transferase</keyword>
<feature type="active site" description="Nucleophile" evidence="7">
    <location>
        <position position="457"/>
    </location>
</feature>
<keyword evidence="5 7" id="KW-0573">Peptidoglycan synthesis</keyword>
<sequence length="540" mass="61644">MNLKFYSQTPSKLSFLIALIFWAGTALGSDQNVPERIKAIIGASKSGSFSVYGEPVYCAEAVREVYSNAPYPIWNQRRAEEFLSYVALSHLDGLIPTDYHLNSLTKAINPWPYEEERLARIEIALTDAFLLFTSHLLHGKLNPETLHPIWDISLADGNPKALLDYYRSGAPFEEILRAATPKKAEYRFLKMELYYWSQLQDQAWEIISIPESFKPGASHNQIIKIRRRVAIISGLPIAEFTLGANHSFYDSTLVNGVRKIQELHGLNPDGVIGPKTMRALNLTPAERVKMIKINLERWRWLERNLGDYYIHVNIAAYRLDLIDGGNKISTHRVIAGKPARQTPVFSSTMQYLVINPTWTVPPTILSKDVIPGIKKDPNYLSKKGIELYNSRGERVLPEFVDWTSPEAKRLIYRQPAGPDNALGDVKFMFPNKYSIYLHDTPSRSLFTQEDRALSSGCIRVQYPLKLAEILLDSENYSLPRLQEMVSERITRTIRLDRKPKVHLTYLTVEGKSDTEVYFLNDVYERDAAVWRGLQSTPPLL</sequence>
<feature type="signal peptide" evidence="8">
    <location>
        <begin position="1"/>
        <end position="28"/>
    </location>
</feature>
<protein>
    <submittedName>
        <fullName evidence="10">L,D-transpeptidase family protein</fullName>
    </submittedName>
</protein>
<dbReference type="SUPFAM" id="SSF141523">
    <property type="entry name" value="L,D-transpeptidase catalytic domain-like"/>
    <property type="match status" value="1"/>
</dbReference>
<dbReference type="Pfam" id="PF01471">
    <property type="entry name" value="PG_binding_1"/>
    <property type="match status" value="1"/>
</dbReference>
<evidence type="ECO:0000256" key="2">
    <source>
        <dbReference type="ARBA" id="ARBA00005992"/>
    </source>
</evidence>
<dbReference type="InterPro" id="IPR036366">
    <property type="entry name" value="PGBDSf"/>
</dbReference>
<dbReference type="InterPro" id="IPR036365">
    <property type="entry name" value="PGBD-like_sf"/>
</dbReference>
<evidence type="ECO:0000256" key="3">
    <source>
        <dbReference type="ARBA" id="ARBA00022679"/>
    </source>
</evidence>
<name>A0A5C6V1T2_9FLAO</name>
<keyword evidence="4 7" id="KW-0133">Cell shape</keyword>
<dbReference type="PANTHER" id="PTHR41533:SF2">
    <property type="entry name" value="BLR7131 PROTEIN"/>
    <property type="match status" value="1"/>
</dbReference>
<evidence type="ECO:0000256" key="5">
    <source>
        <dbReference type="ARBA" id="ARBA00022984"/>
    </source>
</evidence>
<evidence type="ECO:0000256" key="8">
    <source>
        <dbReference type="SAM" id="SignalP"/>
    </source>
</evidence>
<dbReference type="EMBL" id="VORB01000005">
    <property type="protein sequence ID" value="TXC78800.1"/>
    <property type="molecule type" value="Genomic_DNA"/>
</dbReference>
<evidence type="ECO:0000259" key="9">
    <source>
        <dbReference type="PROSITE" id="PS52029"/>
    </source>
</evidence>
<dbReference type="AlphaFoldDB" id="A0A5C6V1T2"/>
<dbReference type="CDD" id="cd16913">
    <property type="entry name" value="YkuD_like"/>
    <property type="match status" value="1"/>
</dbReference>